<dbReference type="EMBL" id="JBHTLI010000002">
    <property type="protein sequence ID" value="MFD1096276.1"/>
    <property type="molecule type" value="Genomic_DNA"/>
</dbReference>
<organism evidence="1 2">
    <name type="scientific">Salegentibacter chungangensis</name>
    <dbReference type="NCBI Taxonomy" id="1335724"/>
    <lineage>
        <taxon>Bacteria</taxon>
        <taxon>Pseudomonadati</taxon>
        <taxon>Bacteroidota</taxon>
        <taxon>Flavobacteriia</taxon>
        <taxon>Flavobacteriales</taxon>
        <taxon>Flavobacteriaceae</taxon>
        <taxon>Salegentibacter</taxon>
    </lineage>
</organism>
<comment type="caution">
    <text evidence="1">The sequence shown here is derived from an EMBL/GenBank/DDBJ whole genome shotgun (WGS) entry which is preliminary data.</text>
</comment>
<reference evidence="2" key="1">
    <citation type="journal article" date="2019" name="Int. J. Syst. Evol. Microbiol.">
        <title>The Global Catalogue of Microorganisms (GCM) 10K type strain sequencing project: providing services to taxonomists for standard genome sequencing and annotation.</title>
        <authorList>
            <consortium name="The Broad Institute Genomics Platform"/>
            <consortium name="The Broad Institute Genome Sequencing Center for Infectious Disease"/>
            <person name="Wu L."/>
            <person name="Ma J."/>
        </authorList>
    </citation>
    <scope>NUCLEOTIDE SEQUENCE [LARGE SCALE GENOMIC DNA]</scope>
    <source>
        <strain evidence="2">CCUG 64793</strain>
    </source>
</reference>
<dbReference type="InterPro" id="IPR016084">
    <property type="entry name" value="Haem_Oase-like_multi-hlx"/>
</dbReference>
<sequence length="188" mass="21771">MINRLREDTASLHKQIEKDNLASRIMDHKISLEEYKLLLLQNYLAYSIVEDAISPYYKSPEANRVKRLQRDLFNLNIDPTEALVQFQDAFKCTCKSEALGAAYVIEGSALGGMFIAKELENCEQLKEIEEHHFFNGDRNNVKPWNRFLKDIKSEAFTQDEEDRAAEKAKETFSFFGDIFTMDEGRVDS</sequence>
<protein>
    <submittedName>
        <fullName evidence="1">Biliverdin-producing heme oxygenase</fullName>
    </submittedName>
</protein>
<dbReference type="CDD" id="cd19166">
    <property type="entry name" value="HemeO-bac"/>
    <property type="match status" value="1"/>
</dbReference>
<gene>
    <name evidence="1" type="ORF">ACFQ3Q_10990</name>
</gene>
<evidence type="ECO:0000313" key="1">
    <source>
        <dbReference type="EMBL" id="MFD1096276.1"/>
    </source>
</evidence>
<dbReference type="SUPFAM" id="SSF48613">
    <property type="entry name" value="Heme oxygenase-like"/>
    <property type="match status" value="1"/>
</dbReference>
<dbReference type="Gene3D" id="1.20.910.10">
    <property type="entry name" value="Heme oxygenase-like"/>
    <property type="match status" value="1"/>
</dbReference>
<dbReference type="InterPro" id="IPR016053">
    <property type="entry name" value="Haem_Oase-like"/>
</dbReference>
<proteinExistence type="predicted"/>
<dbReference type="Proteomes" id="UP001597131">
    <property type="component" value="Unassembled WGS sequence"/>
</dbReference>
<dbReference type="RefSeq" id="WP_380745767.1">
    <property type="nucleotide sequence ID" value="NZ_JBHTLI010000002.1"/>
</dbReference>
<keyword evidence="2" id="KW-1185">Reference proteome</keyword>
<evidence type="ECO:0000313" key="2">
    <source>
        <dbReference type="Proteomes" id="UP001597131"/>
    </source>
</evidence>
<dbReference type="Pfam" id="PF01126">
    <property type="entry name" value="Heme_oxygenase"/>
    <property type="match status" value="1"/>
</dbReference>
<name>A0ABW3NVB0_9FLAO</name>
<accession>A0ABW3NVB0</accession>